<keyword evidence="7 8" id="KW-0472">Membrane</keyword>
<organism evidence="9 10">
    <name type="scientific">Candidatus Korobacter versatilis</name>
    <dbReference type="NCBI Taxonomy" id="658062"/>
    <lineage>
        <taxon>Bacteria</taxon>
        <taxon>Pseudomonadati</taxon>
        <taxon>Acidobacteriota</taxon>
        <taxon>Terriglobia</taxon>
        <taxon>Terriglobales</taxon>
        <taxon>Candidatus Korobacteraceae</taxon>
        <taxon>Candidatus Korobacter</taxon>
    </lineage>
</organism>
<feature type="transmembrane region" description="Helical" evidence="8">
    <location>
        <begin position="240"/>
        <end position="258"/>
    </location>
</feature>
<evidence type="ECO:0000313" key="9">
    <source>
        <dbReference type="EMBL" id="MBI2678103.1"/>
    </source>
</evidence>
<name>A0A932EPV4_9BACT</name>
<dbReference type="EMBL" id="JACPNR010000006">
    <property type="protein sequence ID" value="MBI2678103.1"/>
    <property type="molecule type" value="Genomic_DNA"/>
</dbReference>
<comment type="caution">
    <text evidence="9">The sequence shown here is derived from an EMBL/GenBank/DDBJ whole genome shotgun (WGS) entry which is preliminary data.</text>
</comment>
<evidence type="ECO:0000256" key="3">
    <source>
        <dbReference type="ARBA" id="ARBA00022448"/>
    </source>
</evidence>
<feature type="transmembrane region" description="Helical" evidence="8">
    <location>
        <begin position="215"/>
        <end position="233"/>
    </location>
</feature>
<comment type="similarity">
    <text evidence="2 8">Belongs to the 4-toluene sulfonate uptake permease (TSUP) (TC 2.A.102) family.</text>
</comment>
<feature type="transmembrane region" description="Helical" evidence="8">
    <location>
        <begin position="110"/>
        <end position="130"/>
    </location>
</feature>
<dbReference type="InterPro" id="IPR002781">
    <property type="entry name" value="TM_pro_TauE-like"/>
</dbReference>
<evidence type="ECO:0000256" key="1">
    <source>
        <dbReference type="ARBA" id="ARBA00004651"/>
    </source>
</evidence>
<comment type="subcellular location">
    <subcellularLocation>
        <location evidence="1 8">Cell membrane</location>
        <topology evidence="1 8">Multi-pass membrane protein</topology>
    </subcellularLocation>
</comment>
<evidence type="ECO:0000313" key="10">
    <source>
        <dbReference type="Proteomes" id="UP000779809"/>
    </source>
</evidence>
<dbReference type="AlphaFoldDB" id="A0A932EPV4"/>
<protein>
    <recommendedName>
        <fullName evidence="8">Probable membrane transporter protein</fullName>
    </recommendedName>
</protein>
<sequence>MPHAPIPHAILLFFAAVVAGVINSVAGGGGFVAFPALVFAGIPPINANATNTVALWPGTVAASGAYRRELRHKTQWLAMLPLFAVSLFGAVLGAILLLKTPQPTFMRIIPWLLLGATTLFIFGGRISSYIRARMQQHQRADALHLAGITVLQLITSVYIGYFGAGAGMIMLALFALMGMENIHNMNAFKTVVASLANGVAVITFIVAGAVAWPQAVVMIAGAAIGGYGGAYFAQKLDPVAVRRVVIAIGLAMTAYFFVHPQ</sequence>
<evidence type="ECO:0000256" key="4">
    <source>
        <dbReference type="ARBA" id="ARBA00022475"/>
    </source>
</evidence>
<evidence type="ECO:0000256" key="5">
    <source>
        <dbReference type="ARBA" id="ARBA00022692"/>
    </source>
</evidence>
<dbReference type="InterPro" id="IPR052017">
    <property type="entry name" value="TSUP"/>
</dbReference>
<evidence type="ECO:0000256" key="8">
    <source>
        <dbReference type="RuleBase" id="RU363041"/>
    </source>
</evidence>
<feature type="transmembrane region" description="Helical" evidence="8">
    <location>
        <begin position="150"/>
        <end position="176"/>
    </location>
</feature>
<evidence type="ECO:0000256" key="6">
    <source>
        <dbReference type="ARBA" id="ARBA00022989"/>
    </source>
</evidence>
<evidence type="ECO:0000256" key="2">
    <source>
        <dbReference type="ARBA" id="ARBA00009142"/>
    </source>
</evidence>
<keyword evidence="6 8" id="KW-1133">Transmembrane helix</keyword>
<evidence type="ECO:0000256" key="7">
    <source>
        <dbReference type="ARBA" id="ARBA00023136"/>
    </source>
</evidence>
<dbReference type="Pfam" id="PF01925">
    <property type="entry name" value="TauE"/>
    <property type="match status" value="1"/>
</dbReference>
<keyword evidence="5 8" id="KW-0812">Transmembrane</keyword>
<keyword evidence="3" id="KW-0813">Transport</keyword>
<keyword evidence="4 8" id="KW-1003">Cell membrane</keyword>
<feature type="transmembrane region" description="Helical" evidence="8">
    <location>
        <begin position="76"/>
        <end position="98"/>
    </location>
</feature>
<dbReference type="GO" id="GO:0005886">
    <property type="term" value="C:plasma membrane"/>
    <property type="evidence" value="ECO:0007669"/>
    <property type="project" value="UniProtKB-SubCell"/>
</dbReference>
<dbReference type="PANTHER" id="PTHR30269:SF0">
    <property type="entry name" value="MEMBRANE TRANSPORTER PROTEIN YFCA-RELATED"/>
    <property type="match status" value="1"/>
</dbReference>
<dbReference type="PANTHER" id="PTHR30269">
    <property type="entry name" value="TRANSMEMBRANE PROTEIN YFCA"/>
    <property type="match status" value="1"/>
</dbReference>
<reference evidence="9" key="1">
    <citation type="submission" date="2020-07" db="EMBL/GenBank/DDBJ databases">
        <title>Huge and variable diversity of episymbiotic CPR bacteria and DPANN archaea in groundwater ecosystems.</title>
        <authorList>
            <person name="He C.Y."/>
            <person name="Keren R."/>
            <person name="Whittaker M."/>
            <person name="Farag I.F."/>
            <person name="Doudna J."/>
            <person name="Cate J.H.D."/>
            <person name="Banfield J.F."/>
        </authorList>
    </citation>
    <scope>NUCLEOTIDE SEQUENCE</scope>
    <source>
        <strain evidence="9">NC_groundwater_580_Pr5_B-0.1um_64_19</strain>
    </source>
</reference>
<proteinExistence type="inferred from homology"/>
<feature type="transmembrane region" description="Helical" evidence="8">
    <location>
        <begin position="188"/>
        <end position="209"/>
    </location>
</feature>
<accession>A0A932EPV4</accession>
<gene>
    <name evidence="9" type="ORF">HYX28_04930</name>
</gene>
<dbReference type="Proteomes" id="UP000779809">
    <property type="component" value="Unassembled WGS sequence"/>
</dbReference>